<dbReference type="EMBL" id="LT558119">
    <property type="protein sequence ID" value="SAM77302.1"/>
    <property type="molecule type" value="Genomic_DNA"/>
</dbReference>
<dbReference type="OrthoDB" id="2678560at2759"/>
<evidence type="ECO:0000313" key="2">
    <source>
        <dbReference type="Proteomes" id="UP000179920"/>
    </source>
</evidence>
<evidence type="ECO:0000313" key="1">
    <source>
        <dbReference type="EMBL" id="SAM77302.1"/>
    </source>
</evidence>
<accession>A0A1K0FZQ9</accession>
<sequence length="229" mass="25876">MDVPSEMVTQWGLAHAAWMSLPSELQTAIPQSKKGVIEFVNTCKSIPWSTYGHILDEHNQWEEVVKEIRHHKQHDMEICWELKNELQRDLATSIEEQVCKALDSLHFQMMLVSPPMQQGQLSPPQMHQLPAPPVCQPLTPPHNIAQFTEIAQQTFLDTPQGKMNYEAALCDFEIHHPHATIQLPKDEPYLLTPGTLPAGSNECHCCGQHGHCQVACINGAVPQPKQNYR</sequence>
<proteinExistence type="predicted"/>
<dbReference type="AlphaFoldDB" id="A0A1K0FZQ9"/>
<reference evidence="2" key="1">
    <citation type="submission" date="2016-04" db="EMBL/GenBank/DDBJ databases">
        <authorList>
            <person name="Guldener U."/>
            <person name="Guldener U."/>
        </authorList>
    </citation>
    <scope>NUCLEOTIDE SEQUENCE [LARGE SCALE GENOMIC DNA]</scope>
    <source>
        <strain evidence="2">UB2112</strain>
    </source>
</reference>
<name>A0A1K0FZQ9_9BASI</name>
<organism evidence="1 2">
    <name type="scientific">Ustilago bromivora</name>
    <dbReference type="NCBI Taxonomy" id="307758"/>
    <lineage>
        <taxon>Eukaryota</taxon>
        <taxon>Fungi</taxon>
        <taxon>Dikarya</taxon>
        <taxon>Basidiomycota</taxon>
        <taxon>Ustilaginomycotina</taxon>
        <taxon>Ustilaginomycetes</taxon>
        <taxon>Ustilaginales</taxon>
        <taxon>Ustilaginaceae</taxon>
        <taxon>Ustilago</taxon>
    </lineage>
</organism>
<dbReference type="Proteomes" id="UP000179920">
    <property type="component" value="Chromosome III"/>
</dbReference>
<protein>
    <submittedName>
        <fullName evidence="1">Uncharacterized protein</fullName>
    </submittedName>
</protein>
<gene>
    <name evidence="1" type="ORF">UBRO_20532</name>
</gene>